<keyword evidence="2" id="KW-1185">Reference proteome</keyword>
<proteinExistence type="predicted"/>
<comment type="caution">
    <text evidence="1">The sequence shown here is derived from an EMBL/GenBank/DDBJ whole genome shotgun (WGS) entry which is preliminary data.</text>
</comment>
<evidence type="ECO:0000313" key="2">
    <source>
        <dbReference type="Proteomes" id="UP000690515"/>
    </source>
</evidence>
<sequence>MLNFLLILFFSKTVLLTPDYIDVDSTADGYTFILQEPINAITQGASIQIDVTKMLDPFSKGDLFKVRSAISDLFKSGSIEVTLGEGDEAVRLEYKGSTLISNDRVSLALVGDNIPTGIDFTKLVLKTEVKLERIKIYWKNYKK</sequence>
<accession>A0ABS5ZL92</accession>
<dbReference type="EMBL" id="JAGSOY010000164">
    <property type="protein sequence ID" value="MBU2714151.1"/>
    <property type="molecule type" value="Genomic_DNA"/>
</dbReference>
<name>A0ABS5ZL92_9GAMM</name>
<dbReference type="Proteomes" id="UP000690515">
    <property type="component" value="Unassembled WGS sequence"/>
</dbReference>
<protein>
    <submittedName>
        <fullName evidence="1">Uncharacterized protein</fullName>
    </submittedName>
</protein>
<gene>
    <name evidence="1" type="ORF">KCG35_24175</name>
</gene>
<organism evidence="1 2">
    <name type="scientific">Zooshikella harenae</name>
    <dbReference type="NCBI Taxonomy" id="2827238"/>
    <lineage>
        <taxon>Bacteria</taxon>
        <taxon>Pseudomonadati</taxon>
        <taxon>Pseudomonadota</taxon>
        <taxon>Gammaproteobacteria</taxon>
        <taxon>Oceanospirillales</taxon>
        <taxon>Zooshikellaceae</taxon>
        <taxon>Zooshikella</taxon>
    </lineage>
</organism>
<dbReference type="RefSeq" id="WP_215822419.1">
    <property type="nucleotide sequence ID" value="NZ_JAGSOY010000164.1"/>
</dbReference>
<evidence type="ECO:0000313" key="1">
    <source>
        <dbReference type="EMBL" id="MBU2714151.1"/>
    </source>
</evidence>
<reference evidence="1 2" key="1">
    <citation type="submission" date="2021-04" db="EMBL/GenBank/DDBJ databases">
        <authorList>
            <person name="Pira H."/>
            <person name="Risdian C."/>
            <person name="Wink J."/>
        </authorList>
    </citation>
    <scope>NUCLEOTIDE SEQUENCE [LARGE SCALE GENOMIC DNA]</scope>
    <source>
        <strain evidence="1 2">WH53</strain>
    </source>
</reference>